<protein>
    <submittedName>
        <fullName evidence="1">Uncharacterized protein</fullName>
    </submittedName>
</protein>
<comment type="caution">
    <text evidence="1">The sequence shown here is derived from an EMBL/GenBank/DDBJ whole genome shotgun (WGS) entry which is preliminary data.</text>
</comment>
<evidence type="ECO:0000313" key="2">
    <source>
        <dbReference type="Proteomes" id="UP001164250"/>
    </source>
</evidence>
<accession>A0ACC1B6R4</accession>
<reference evidence="2" key="1">
    <citation type="journal article" date="2023" name="G3 (Bethesda)">
        <title>Genome assembly and association tests identify interacting loci associated with vigor, precocity, and sex in interspecific pistachio rootstocks.</title>
        <authorList>
            <person name="Palmer W."/>
            <person name="Jacygrad E."/>
            <person name="Sagayaradj S."/>
            <person name="Cavanaugh K."/>
            <person name="Han R."/>
            <person name="Bertier L."/>
            <person name="Beede B."/>
            <person name="Kafkas S."/>
            <person name="Golino D."/>
            <person name="Preece J."/>
            <person name="Michelmore R."/>
        </authorList>
    </citation>
    <scope>NUCLEOTIDE SEQUENCE [LARGE SCALE GENOMIC DNA]</scope>
</reference>
<dbReference type="Proteomes" id="UP001164250">
    <property type="component" value="Chromosome 6"/>
</dbReference>
<sequence length="325" mass="37706">MLEHIRDAKTPKEAWDTFVTLFSKKNDTRLQLLKNELLSMAQRDMTIALVLSQVESICREILELDPTTPIGETSIKRIIIHGLRPEYRRFVTAIQGWPTQPSLVEFENLLAAQEAMAKQIGGFLLKGEEEALYTSKSRGTFKRYNCSGSKKDGDKGKIPQGKWRLSSRGSFEESRPKENNKNDWDAESLFAMEEEELALMATIPRRIDYKNDWIVDLGCSKSYDRCFKISKKPTMEGRRLESVYVMSAESAYVDKTRRNETVDMWHMQLGHISYSKLSVMMKKSMLKELPQLDVRIDTVCQDARMEKHTNCHTRNRSLKQKNHWN</sequence>
<organism evidence="1 2">
    <name type="scientific">Pistacia atlantica</name>
    <dbReference type="NCBI Taxonomy" id="434234"/>
    <lineage>
        <taxon>Eukaryota</taxon>
        <taxon>Viridiplantae</taxon>
        <taxon>Streptophyta</taxon>
        <taxon>Embryophyta</taxon>
        <taxon>Tracheophyta</taxon>
        <taxon>Spermatophyta</taxon>
        <taxon>Magnoliopsida</taxon>
        <taxon>eudicotyledons</taxon>
        <taxon>Gunneridae</taxon>
        <taxon>Pentapetalae</taxon>
        <taxon>rosids</taxon>
        <taxon>malvids</taxon>
        <taxon>Sapindales</taxon>
        <taxon>Anacardiaceae</taxon>
        <taxon>Pistacia</taxon>
    </lineage>
</organism>
<gene>
    <name evidence="1" type="ORF">Patl1_15059</name>
</gene>
<evidence type="ECO:0000313" key="1">
    <source>
        <dbReference type="EMBL" id="KAJ0094619.1"/>
    </source>
</evidence>
<name>A0ACC1B6R4_9ROSI</name>
<proteinExistence type="predicted"/>
<dbReference type="EMBL" id="CM047902">
    <property type="protein sequence ID" value="KAJ0094619.1"/>
    <property type="molecule type" value="Genomic_DNA"/>
</dbReference>
<keyword evidence="2" id="KW-1185">Reference proteome</keyword>